<protein>
    <recommendedName>
        <fullName evidence="3">DUF4375 domain-containing protein</fullName>
    </recommendedName>
</protein>
<proteinExistence type="predicted"/>
<name>A0ABS3JNA6_9BACT</name>
<comment type="caution">
    <text evidence="1">The sequence shown here is derived from an EMBL/GenBank/DDBJ whole genome shotgun (WGS) entry which is preliminary data.</text>
</comment>
<dbReference type="EMBL" id="JAFMYW010000006">
    <property type="protein sequence ID" value="MBO0950684.1"/>
    <property type="molecule type" value="Genomic_DNA"/>
</dbReference>
<evidence type="ECO:0008006" key="3">
    <source>
        <dbReference type="Google" id="ProtNLM"/>
    </source>
</evidence>
<gene>
    <name evidence="1" type="ORF">J2I46_18975</name>
</gene>
<dbReference type="Proteomes" id="UP000664628">
    <property type="component" value="Unassembled WGS sequence"/>
</dbReference>
<organism evidence="1 2">
    <name type="scientific">Fibrella forsythiae</name>
    <dbReference type="NCBI Taxonomy" id="2817061"/>
    <lineage>
        <taxon>Bacteria</taxon>
        <taxon>Pseudomonadati</taxon>
        <taxon>Bacteroidota</taxon>
        <taxon>Cytophagia</taxon>
        <taxon>Cytophagales</taxon>
        <taxon>Spirosomataceae</taxon>
        <taxon>Fibrella</taxon>
    </lineage>
</organism>
<reference evidence="1 2" key="1">
    <citation type="submission" date="2021-03" db="EMBL/GenBank/DDBJ databases">
        <title>Fibrella sp. HMF5405 genome sequencing and assembly.</title>
        <authorList>
            <person name="Kang H."/>
            <person name="Kim H."/>
            <person name="Bae S."/>
            <person name="Joh K."/>
        </authorList>
    </citation>
    <scope>NUCLEOTIDE SEQUENCE [LARGE SCALE GENOMIC DNA]</scope>
    <source>
        <strain evidence="1 2">HMF5405</strain>
    </source>
</reference>
<accession>A0ABS3JNA6</accession>
<evidence type="ECO:0000313" key="2">
    <source>
        <dbReference type="Proteomes" id="UP000664628"/>
    </source>
</evidence>
<sequence>MEIEKTDSIYNLLRSERFRSRPAMYLGKVSILALDLFIVGYRHALYVYGIEEANNIFNDREFGDFVAERYNRPAQAGWARNIWFEDYGDDEVAFRDFIRLFDEFIGEKKEETYYENLFNKAVRN</sequence>
<dbReference type="RefSeq" id="WP_207330639.1">
    <property type="nucleotide sequence ID" value="NZ_JAFMYW010000006.1"/>
</dbReference>
<keyword evidence="2" id="KW-1185">Reference proteome</keyword>
<evidence type="ECO:0000313" key="1">
    <source>
        <dbReference type="EMBL" id="MBO0950684.1"/>
    </source>
</evidence>